<sequence length="471" mass="51363">MEFLDSMVSSINGFLWTYIIITLLVVAGFYFTFRLNFVQIRHFKEMFRLIISSARSKTKGNEISPFQAFCVSTASRVGVGNIAGIAIAITTGGPGSIFWMWFIAVIGAATGFVESTLAQIYKVPSKGKHGETIFKGGPAYYLKNGLGHSIWAAIFAILISVTYGLIYNSVQANTISLALNSAFGFDRTIVGIVIAVLAVVVICGGLGRIARVTEWMVPVMAGIYIITALGIMIYHFDLLPYVFAEIFENAFNFEAIFGGGMGAAVLTGFKRGLFSNEAGEGSVPNAAATADANHPVVQGLIQGFGVYVDTLFICSASAFIILLSGEYSTTGLTGIELVQWNLAQYFGDIAPTAVSILIFLFAFSSIVGNYYYGEININHLTKNKWVLYTFRILIGFMVFFGSVADLPLVWDLADLFMAFQVLTNVSAILILFPKVKEALDDYEKQQQAGVASPKFVKNVLSDTKGVMWWNE</sequence>
<evidence type="ECO:0000256" key="9">
    <source>
        <dbReference type="RuleBase" id="RU363064"/>
    </source>
</evidence>
<protein>
    <submittedName>
        <fullName evidence="10">Sodium:alanine symporter</fullName>
    </submittedName>
</protein>
<feature type="transmembrane region" description="Helical" evidence="9">
    <location>
        <begin position="349"/>
        <end position="373"/>
    </location>
</feature>
<feature type="transmembrane region" description="Helical" evidence="9">
    <location>
        <begin position="385"/>
        <end position="403"/>
    </location>
</feature>
<evidence type="ECO:0000256" key="2">
    <source>
        <dbReference type="ARBA" id="ARBA00009261"/>
    </source>
</evidence>
<keyword evidence="4 9" id="KW-1003">Cell membrane</keyword>
<dbReference type="PANTHER" id="PTHR30330">
    <property type="entry name" value="AGSS FAMILY TRANSPORTER, SODIUM-ALANINE"/>
    <property type="match status" value="1"/>
</dbReference>
<evidence type="ECO:0000313" key="11">
    <source>
        <dbReference type="Proteomes" id="UP000094757"/>
    </source>
</evidence>
<reference evidence="11" key="1">
    <citation type="submission" date="2016-08" db="EMBL/GenBank/DDBJ databases">
        <authorList>
            <person name="Holder M.E."/>
            <person name="Ajami N.J."/>
            <person name="Petrosino J.F."/>
        </authorList>
    </citation>
    <scope>NUCLEOTIDE SEQUENCE [LARGE SCALE GENOMIC DNA]</scope>
    <source>
        <strain evidence="11">F0677</strain>
    </source>
</reference>
<keyword evidence="7 9" id="KW-1133">Transmembrane helix</keyword>
<feature type="transmembrane region" description="Helical" evidence="9">
    <location>
        <begin position="304"/>
        <end position="323"/>
    </location>
</feature>
<dbReference type="PRINTS" id="PR00175">
    <property type="entry name" value="NAALASMPORT"/>
</dbReference>
<proteinExistence type="inferred from homology"/>
<dbReference type="FunFam" id="1.20.1740.10:FF:000004">
    <property type="entry name" value="Sodium:alanine symporter family protein"/>
    <property type="match status" value="1"/>
</dbReference>
<evidence type="ECO:0000256" key="4">
    <source>
        <dbReference type="ARBA" id="ARBA00022475"/>
    </source>
</evidence>
<dbReference type="InterPro" id="IPR001463">
    <property type="entry name" value="Na/Ala_symport"/>
</dbReference>
<comment type="subcellular location">
    <subcellularLocation>
        <location evidence="1 9">Cell membrane</location>
        <topology evidence="1 9">Multi-pass membrane protein</topology>
    </subcellularLocation>
</comment>
<keyword evidence="8 9" id="KW-0472">Membrane</keyword>
<evidence type="ECO:0000256" key="1">
    <source>
        <dbReference type="ARBA" id="ARBA00004651"/>
    </source>
</evidence>
<feature type="transmembrane region" description="Helical" evidence="9">
    <location>
        <begin position="221"/>
        <end position="244"/>
    </location>
</feature>
<feature type="transmembrane region" description="Helical" evidence="9">
    <location>
        <begin position="15"/>
        <end position="37"/>
    </location>
</feature>
<evidence type="ECO:0000256" key="8">
    <source>
        <dbReference type="ARBA" id="ARBA00023136"/>
    </source>
</evidence>
<keyword evidence="6 9" id="KW-0769">Symport</keyword>
<dbReference type="EMBL" id="CP017037">
    <property type="protein sequence ID" value="AOH38914.1"/>
    <property type="molecule type" value="Genomic_DNA"/>
</dbReference>
<evidence type="ECO:0000256" key="6">
    <source>
        <dbReference type="ARBA" id="ARBA00022847"/>
    </source>
</evidence>
<comment type="similarity">
    <text evidence="2 9">Belongs to the alanine or glycine:cation symporter (AGCS) (TC 2.A.25) family.</text>
</comment>
<name>A0A1B3WD66_9FIRM</name>
<evidence type="ECO:0000313" key="10">
    <source>
        <dbReference type="EMBL" id="AOH38914.1"/>
    </source>
</evidence>
<dbReference type="AlphaFoldDB" id="A0A1B3WD66"/>
<dbReference type="GO" id="GO:0005283">
    <property type="term" value="F:amino acid:sodium symporter activity"/>
    <property type="evidence" value="ECO:0007669"/>
    <property type="project" value="InterPro"/>
</dbReference>
<gene>
    <name evidence="10" type="ORF">BCB69_02350</name>
</gene>
<feature type="transmembrane region" description="Helical" evidence="9">
    <location>
        <begin position="415"/>
        <end position="432"/>
    </location>
</feature>
<evidence type="ECO:0000256" key="5">
    <source>
        <dbReference type="ARBA" id="ARBA00022692"/>
    </source>
</evidence>
<dbReference type="RefSeq" id="WP_069176905.1">
    <property type="nucleotide sequence ID" value="NZ_CP017037.1"/>
</dbReference>
<dbReference type="NCBIfam" id="TIGR00835">
    <property type="entry name" value="agcS"/>
    <property type="match status" value="1"/>
</dbReference>
<dbReference type="PANTHER" id="PTHR30330:SF1">
    <property type="entry name" value="AMINO-ACID CARRIER PROTEIN ALST"/>
    <property type="match status" value="1"/>
</dbReference>
<dbReference type="Pfam" id="PF01235">
    <property type="entry name" value="Na_Ala_symp"/>
    <property type="match status" value="1"/>
</dbReference>
<feature type="transmembrane region" description="Helical" evidence="9">
    <location>
        <begin position="150"/>
        <end position="169"/>
    </location>
</feature>
<dbReference type="KEGG" id="dpn:BCB69_02350"/>
<evidence type="ECO:0000256" key="7">
    <source>
        <dbReference type="ARBA" id="ARBA00022989"/>
    </source>
</evidence>
<dbReference type="Gene3D" id="1.20.1740.10">
    <property type="entry name" value="Amino acid/polyamine transporter I"/>
    <property type="match status" value="1"/>
</dbReference>
<keyword evidence="3 9" id="KW-0813">Transport</keyword>
<dbReference type="GO" id="GO:0005886">
    <property type="term" value="C:plasma membrane"/>
    <property type="evidence" value="ECO:0007669"/>
    <property type="project" value="UniProtKB-SubCell"/>
</dbReference>
<organism evidence="10 11">
    <name type="scientific">Dialister pneumosintes</name>
    <dbReference type="NCBI Taxonomy" id="39950"/>
    <lineage>
        <taxon>Bacteria</taxon>
        <taxon>Bacillati</taxon>
        <taxon>Bacillota</taxon>
        <taxon>Negativicutes</taxon>
        <taxon>Veillonellales</taxon>
        <taxon>Veillonellaceae</taxon>
        <taxon>Dialister</taxon>
    </lineage>
</organism>
<evidence type="ECO:0000256" key="3">
    <source>
        <dbReference type="ARBA" id="ARBA00022448"/>
    </source>
</evidence>
<dbReference type="Proteomes" id="UP000094757">
    <property type="component" value="Chromosome"/>
</dbReference>
<keyword evidence="5 9" id="KW-0812">Transmembrane</keyword>
<feature type="transmembrane region" description="Helical" evidence="9">
    <location>
        <begin position="189"/>
        <end position="209"/>
    </location>
</feature>
<dbReference type="STRING" id="39950.BCB69_02350"/>
<accession>A0A1B3WD66</accession>